<evidence type="ECO:0000313" key="2">
    <source>
        <dbReference type="EMBL" id="KAF2794595.1"/>
    </source>
</evidence>
<dbReference type="Pfam" id="PF06985">
    <property type="entry name" value="HET"/>
    <property type="match status" value="1"/>
</dbReference>
<reference evidence="2" key="1">
    <citation type="journal article" date="2020" name="Stud. Mycol.">
        <title>101 Dothideomycetes genomes: a test case for predicting lifestyles and emergence of pathogens.</title>
        <authorList>
            <person name="Haridas S."/>
            <person name="Albert R."/>
            <person name="Binder M."/>
            <person name="Bloem J."/>
            <person name="Labutti K."/>
            <person name="Salamov A."/>
            <person name="Andreopoulos B."/>
            <person name="Baker S."/>
            <person name="Barry K."/>
            <person name="Bills G."/>
            <person name="Bluhm B."/>
            <person name="Cannon C."/>
            <person name="Castanera R."/>
            <person name="Culley D."/>
            <person name="Daum C."/>
            <person name="Ezra D."/>
            <person name="Gonzalez J."/>
            <person name="Henrissat B."/>
            <person name="Kuo A."/>
            <person name="Liang C."/>
            <person name="Lipzen A."/>
            <person name="Lutzoni F."/>
            <person name="Magnuson J."/>
            <person name="Mondo S."/>
            <person name="Nolan M."/>
            <person name="Ohm R."/>
            <person name="Pangilinan J."/>
            <person name="Park H.-J."/>
            <person name="Ramirez L."/>
            <person name="Alfaro M."/>
            <person name="Sun H."/>
            <person name="Tritt A."/>
            <person name="Yoshinaga Y."/>
            <person name="Zwiers L.-H."/>
            <person name="Turgeon B."/>
            <person name="Goodwin S."/>
            <person name="Spatafora J."/>
            <person name="Crous P."/>
            <person name="Grigoriev I."/>
        </authorList>
    </citation>
    <scope>NUCLEOTIDE SEQUENCE</scope>
    <source>
        <strain evidence="2">CBS 109.77</strain>
    </source>
</reference>
<feature type="non-terminal residue" evidence="2">
    <location>
        <position position="1"/>
    </location>
</feature>
<sequence length="164" mass="19354">TEIRLIQLMPKFMGDSLFCNMYCTALDKKPQFIALSYAWGDTKKTHRIHVKGYEILITQNLHEALMQLRKAHESVVLWIDALCIDQSNLQERNYQVRQMPKIYRAAQEVVAWLGQRTYASDQAMGLITLSPEDLQRQKESDIQEYLNDLFSRPYWSRVWVVQEL</sequence>
<dbReference type="Proteomes" id="UP000799757">
    <property type="component" value="Unassembled WGS sequence"/>
</dbReference>
<dbReference type="InterPro" id="IPR052895">
    <property type="entry name" value="HetReg/Transcr_Mod"/>
</dbReference>
<gene>
    <name evidence="2" type="ORF">K505DRAFT_221223</name>
</gene>
<keyword evidence="3" id="KW-1185">Reference proteome</keyword>
<dbReference type="PANTHER" id="PTHR24148:SF73">
    <property type="entry name" value="HET DOMAIN PROTEIN (AFU_ORTHOLOGUE AFUA_8G01020)"/>
    <property type="match status" value="1"/>
</dbReference>
<name>A0A6A6XFB9_9PLEO</name>
<dbReference type="InterPro" id="IPR010730">
    <property type="entry name" value="HET"/>
</dbReference>
<feature type="domain" description="Heterokaryon incompatibility" evidence="1">
    <location>
        <begin position="32"/>
        <end position="163"/>
    </location>
</feature>
<dbReference type="AlphaFoldDB" id="A0A6A6XFB9"/>
<evidence type="ECO:0000259" key="1">
    <source>
        <dbReference type="Pfam" id="PF06985"/>
    </source>
</evidence>
<protein>
    <submittedName>
        <fullName evidence="2">Heterokaryon incompatibility</fullName>
    </submittedName>
</protein>
<proteinExistence type="predicted"/>
<feature type="non-terminal residue" evidence="2">
    <location>
        <position position="164"/>
    </location>
</feature>
<dbReference type="EMBL" id="MU001885">
    <property type="protein sequence ID" value="KAF2794595.1"/>
    <property type="molecule type" value="Genomic_DNA"/>
</dbReference>
<accession>A0A6A6XFB9</accession>
<evidence type="ECO:0000313" key="3">
    <source>
        <dbReference type="Proteomes" id="UP000799757"/>
    </source>
</evidence>
<dbReference type="PANTHER" id="PTHR24148">
    <property type="entry name" value="ANKYRIN REPEAT DOMAIN-CONTAINING PROTEIN 39 HOMOLOG-RELATED"/>
    <property type="match status" value="1"/>
</dbReference>
<organism evidence="2 3">
    <name type="scientific">Melanomma pulvis-pyrius CBS 109.77</name>
    <dbReference type="NCBI Taxonomy" id="1314802"/>
    <lineage>
        <taxon>Eukaryota</taxon>
        <taxon>Fungi</taxon>
        <taxon>Dikarya</taxon>
        <taxon>Ascomycota</taxon>
        <taxon>Pezizomycotina</taxon>
        <taxon>Dothideomycetes</taxon>
        <taxon>Pleosporomycetidae</taxon>
        <taxon>Pleosporales</taxon>
        <taxon>Melanommataceae</taxon>
        <taxon>Melanomma</taxon>
    </lineage>
</organism>
<dbReference type="OrthoDB" id="2157530at2759"/>